<evidence type="ECO:0000256" key="1">
    <source>
        <dbReference type="SAM" id="MobiDB-lite"/>
    </source>
</evidence>
<dbReference type="AlphaFoldDB" id="A0AAC8QFU8"/>
<evidence type="ECO:0000313" key="3">
    <source>
        <dbReference type="Proteomes" id="UP000035579"/>
    </source>
</evidence>
<reference evidence="2 3" key="1">
    <citation type="submission" date="2015-05" db="EMBL/GenBank/DDBJ databases">
        <title>Genome assembly of Archangium gephyra DSM 2261.</title>
        <authorList>
            <person name="Sharma G."/>
            <person name="Subramanian S."/>
        </authorList>
    </citation>
    <scope>NUCLEOTIDE SEQUENCE [LARGE SCALE GENOMIC DNA]</scope>
    <source>
        <strain evidence="2 3">DSM 2261</strain>
    </source>
</reference>
<dbReference type="EMBL" id="CP011509">
    <property type="protein sequence ID" value="AKJ06685.1"/>
    <property type="molecule type" value="Genomic_DNA"/>
</dbReference>
<name>A0AAC8QFU8_9BACT</name>
<accession>A0AAC8QFU8</accession>
<evidence type="ECO:0000313" key="2">
    <source>
        <dbReference type="EMBL" id="AKJ06685.1"/>
    </source>
</evidence>
<protein>
    <submittedName>
        <fullName evidence="2">Uncharacterized protein</fullName>
    </submittedName>
</protein>
<dbReference type="Proteomes" id="UP000035579">
    <property type="component" value="Chromosome"/>
</dbReference>
<organism evidence="2 3">
    <name type="scientific">Archangium gephyra</name>
    <dbReference type="NCBI Taxonomy" id="48"/>
    <lineage>
        <taxon>Bacteria</taxon>
        <taxon>Pseudomonadati</taxon>
        <taxon>Myxococcota</taxon>
        <taxon>Myxococcia</taxon>
        <taxon>Myxococcales</taxon>
        <taxon>Cystobacterineae</taxon>
        <taxon>Archangiaceae</taxon>
        <taxon>Archangium</taxon>
    </lineage>
</organism>
<sequence>MRTVIALASRMGPPGLPQCPKPGRQYPKPAIQARRELSSRTVFVDNPPE</sequence>
<feature type="region of interest" description="Disordered" evidence="1">
    <location>
        <begin position="1"/>
        <end position="24"/>
    </location>
</feature>
<dbReference type="KEGG" id="age:AA314_08311"/>
<proteinExistence type="predicted"/>
<gene>
    <name evidence="2" type="ORF">AA314_08311</name>
</gene>